<dbReference type="EMBL" id="JAEUGD010000016">
    <property type="protein sequence ID" value="MBL6445539.1"/>
    <property type="molecule type" value="Genomic_DNA"/>
</dbReference>
<keyword evidence="1" id="KW-0472">Membrane</keyword>
<keyword evidence="3" id="KW-1185">Reference proteome</keyword>
<feature type="transmembrane region" description="Helical" evidence="1">
    <location>
        <begin position="154"/>
        <end position="176"/>
    </location>
</feature>
<feature type="transmembrane region" description="Helical" evidence="1">
    <location>
        <begin position="90"/>
        <end position="109"/>
    </location>
</feature>
<dbReference type="Proteomes" id="UP000614216">
    <property type="component" value="Unassembled WGS sequence"/>
</dbReference>
<reference evidence="2" key="1">
    <citation type="submission" date="2021-01" db="EMBL/GenBank/DDBJ databases">
        <title>Fulvivirga kasyanovii gen. nov., sp nov., a novel member of the phylum Bacteroidetes isolated from seawater in a mussel farm.</title>
        <authorList>
            <person name="Zhao L.-H."/>
            <person name="Wang Z.-J."/>
        </authorList>
    </citation>
    <scope>NUCLEOTIDE SEQUENCE</scope>
    <source>
        <strain evidence="2">29W222</strain>
    </source>
</reference>
<dbReference type="Pfam" id="PF10067">
    <property type="entry name" value="DUF2306"/>
    <property type="match status" value="1"/>
</dbReference>
<name>A0A937FTQ2_9BACT</name>
<accession>A0A937FTQ2</accession>
<dbReference type="RefSeq" id="WP_202855083.1">
    <property type="nucleotide sequence ID" value="NZ_JAEUGD010000016.1"/>
</dbReference>
<organism evidence="2 3">
    <name type="scientific">Fulvivirga marina</name>
    <dbReference type="NCBI Taxonomy" id="2494733"/>
    <lineage>
        <taxon>Bacteria</taxon>
        <taxon>Pseudomonadati</taxon>
        <taxon>Bacteroidota</taxon>
        <taxon>Cytophagia</taxon>
        <taxon>Cytophagales</taxon>
        <taxon>Fulvivirgaceae</taxon>
        <taxon>Fulvivirga</taxon>
    </lineage>
</organism>
<keyword evidence="1" id="KW-1133">Transmembrane helix</keyword>
<evidence type="ECO:0000256" key="1">
    <source>
        <dbReference type="SAM" id="Phobius"/>
    </source>
</evidence>
<dbReference type="AlphaFoldDB" id="A0A937FTQ2"/>
<feature type="transmembrane region" description="Helical" evidence="1">
    <location>
        <begin position="9"/>
        <end position="30"/>
    </location>
</feature>
<feature type="transmembrane region" description="Helical" evidence="1">
    <location>
        <begin position="115"/>
        <end position="133"/>
    </location>
</feature>
<evidence type="ECO:0000313" key="3">
    <source>
        <dbReference type="Proteomes" id="UP000614216"/>
    </source>
</evidence>
<dbReference type="InterPro" id="IPR018750">
    <property type="entry name" value="DUF2306_membrane"/>
</dbReference>
<gene>
    <name evidence="2" type="ORF">JMN32_04420</name>
</gene>
<evidence type="ECO:0000313" key="2">
    <source>
        <dbReference type="EMBL" id="MBL6445539.1"/>
    </source>
</evidence>
<protein>
    <submittedName>
        <fullName evidence="2">DUF2306 domain-containing protein</fullName>
    </submittedName>
</protein>
<feature type="transmembrane region" description="Helical" evidence="1">
    <location>
        <begin position="182"/>
        <end position="202"/>
    </location>
</feature>
<comment type="caution">
    <text evidence="2">The sequence shown here is derived from an EMBL/GenBank/DDBJ whole genome shotgun (WGS) entry which is preliminary data.</text>
</comment>
<keyword evidence="1" id="KW-0812">Transmembrane</keyword>
<sequence length="214" mass="24992">MHLKSTFKILLILTLGFFTVLMINITLPYFAFDDKVAFLKIKQWIIHNEIWKGAFYTHVITSCFCLIAGFTQFSDKLLRSRPKIHRTMGWLYVIVVLLFSGPSGLIMSVYANGGIPSQIAFTTLSILWIFFTYKGFKTAVRGDFSTHRKFMIRSYALTLSALTLRAWKLVIVLAFRPQPMDVYMLVAWLGWVPNLLIAEWYIRNRFKHFKLIFK</sequence>
<proteinExistence type="predicted"/>